<accession>A0ABV7US10</accession>
<keyword evidence="1" id="KW-0812">Transmembrane</keyword>
<organism evidence="2 3">
    <name type="scientific">Luteimonas notoginsengisoli</name>
    <dbReference type="NCBI Taxonomy" id="1578200"/>
    <lineage>
        <taxon>Bacteria</taxon>
        <taxon>Pseudomonadati</taxon>
        <taxon>Pseudomonadota</taxon>
        <taxon>Gammaproteobacteria</taxon>
        <taxon>Lysobacterales</taxon>
        <taxon>Lysobacteraceae</taxon>
        <taxon>Luteimonas</taxon>
    </lineage>
</organism>
<name>A0ABV7US10_9GAMM</name>
<gene>
    <name evidence="2" type="ORF">ACFOM9_02915</name>
</gene>
<keyword evidence="1" id="KW-0472">Membrane</keyword>
<reference evidence="3" key="1">
    <citation type="journal article" date="2019" name="Int. J. Syst. Evol. Microbiol.">
        <title>The Global Catalogue of Microorganisms (GCM) 10K type strain sequencing project: providing services to taxonomists for standard genome sequencing and annotation.</title>
        <authorList>
            <consortium name="The Broad Institute Genomics Platform"/>
            <consortium name="The Broad Institute Genome Sequencing Center for Infectious Disease"/>
            <person name="Wu L."/>
            <person name="Ma J."/>
        </authorList>
    </citation>
    <scope>NUCLEOTIDE SEQUENCE [LARGE SCALE GENOMIC DNA]</scope>
    <source>
        <strain evidence="3">KCTC 42211</strain>
    </source>
</reference>
<dbReference type="RefSeq" id="WP_386706007.1">
    <property type="nucleotide sequence ID" value="NZ_JBHRYF010000001.1"/>
</dbReference>
<proteinExistence type="predicted"/>
<protein>
    <submittedName>
        <fullName evidence="2">Uncharacterized protein</fullName>
    </submittedName>
</protein>
<keyword evidence="3" id="KW-1185">Reference proteome</keyword>
<dbReference type="EMBL" id="JBHRYF010000001">
    <property type="protein sequence ID" value="MFC3659029.1"/>
    <property type="molecule type" value="Genomic_DNA"/>
</dbReference>
<feature type="transmembrane region" description="Helical" evidence="1">
    <location>
        <begin position="20"/>
        <end position="39"/>
    </location>
</feature>
<comment type="caution">
    <text evidence="2">The sequence shown here is derived from an EMBL/GenBank/DDBJ whole genome shotgun (WGS) entry which is preliminary data.</text>
</comment>
<sequence length="112" mass="12213">MAMDLNTQTSGAQVVKLGLAERWILGGVGLVLISAMGYVGTKIDKVDAIDTRTQVMQRDITSIQKTVDALPTTVSAHTIQLADHELRIGQGEKDRAQLRADITELQKTRGLR</sequence>
<dbReference type="Proteomes" id="UP001595724">
    <property type="component" value="Unassembled WGS sequence"/>
</dbReference>
<keyword evidence="1" id="KW-1133">Transmembrane helix</keyword>
<evidence type="ECO:0000313" key="3">
    <source>
        <dbReference type="Proteomes" id="UP001595724"/>
    </source>
</evidence>
<evidence type="ECO:0000313" key="2">
    <source>
        <dbReference type="EMBL" id="MFC3659029.1"/>
    </source>
</evidence>
<evidence type="ECO:0000256" key="1">
    <source>
        <dbReference type="SAM" id="Phobius"/>
    </source>
</evidence>